<accession>A0ABT8VV15</accession>
<protein>
    <recommendedName>
        <fullName evidence="1">Copper-binding protein MbnP-like domain-containing protein</fullName>
    </recommendedName>
</protein>
<evidence type="ECO:0000313" key="2">
    <source>
        <dbReference type="EMBL" id="MDO3695770.1"/>
    </source>
</evidence>
<dbReference type="Proteomes" id="UP001168642">
    <property type="component" value="Unassembled WGS sequence"/>
</dbReference>
<organism evidence="2 3">
    <name type="scientific">Wenyingzhuangia gilva</name>
    <dbReference type="NCBI Taxonomy" id="3057677"/>
    <lineage>
        <taxon>Bacteria</taxon>
        <taxon>Pseudomonadati</taxon>
        <taxon>Bacteroidota</taxon>
        <taxon>Flavobacteriia</taxon>
        <taxon>Flavobacteriales</taxon>
        <taxon>Flavobacteriaceae</taxon>
        <taxon>Wenyingzhuangia</taxon>
    </lineage>
</organism>
<dbReference type="EMBL" id="JAUMIT010000007">
    <property type="protein sequence ID" value="MDO3695770.1"/>
    <property type="molecule type" value="Genomic_DNA"/>
</dbReference>
<evidence type="ECO:0000259" key="1">
    <source>
        <dbReference type="Pfam" id="PF20243"/>
    </source>
</evidence>
<dbReference type="Pfam" id="PF20243">
    <property type="entry name" value="MbnP"/>
    <property type="match status" value="1"/>
</dbReference>
<name>A0ABT8VV15_9FLAO</name>
<keyword evidence="3" id="KW-1185">Reference proteome</keyword>
<dbReference type="InterPro" id="IPR046863">
    <property type="entry name" value="MbnP-like_dom"/>
</dbReference>
<evidence type="ECO:0000313" key="3">
    <source>
        <dbReference type="Proteomes" id="UP001168642"/>
    </source>
</evidence>
<dbReference type="PROSITE" id="PS51257">
    <property type="entry name" value="PROKAR_LIPOPROTEIN"/>
    <property type="match status" value="1"/>
</dbReference>
<dbReference type="RefSeq" id="WP_302885074.1">
    <property type="nucleotide sequence ID" value="NZ_JAUMIT010000007.1"/>
</dbReference>
<comment type="caution">
    <text evidence="2">The sequence shown here is derived from an EMBL/GenBank/DDBJ whole genome shotgun (WGS) entry which is preliminary data.</text>
</comment>
<proteinExistence type="predicted"/>
<reference evidence="2" key="1">
    <citation type="submission" date="2023-07" db="EMBL/GenBank/DDBJ databases">
        <title>Wenyingzhuangia sp. chi5 genome sequencing and assembly.</title>
        <authorList>
            <person name="Park S."/>
        </authorList>
    </citation>
    <scope>NUCLEOTIDE SEQUENCE</scope>
    <source>
        <strain evidence="2">Chi5</strain>
    </source>
</reference>
<gene>
    <name evidence="2" type="ORF">QVZ41_13050</name>
</gene>
<sequence>MKTLKSYILGAIAAALLISCTKNNESIEEGTHVSAVIKFYHSYAIGDEITLTDSNNESQTLTLNKFKFIISDVMLRTTDNEQVHLPNNIAANLIDLANADETNKVRVYLTEVPFGSYKSISFGLGVSQEVANGSTEDQTRLMELAEADMQWTWNPNSYIFSKIEATNTNTETTTPKNLIAHVGNKGGFSSYVTIDLEFLETLIIKQEISPSIHTTVDIDKLFTPDESIGGAKVPFDLLGHGEANDAFNNFVTNYKEIFEIGHIHPNEPAINLEDVEENHHTEETTTGHSH</sequence>
<feature type="domain" description="Copper-binding protein MbnP-like" evidence="1">
    <location>
        <begin position="36"/>
        <end position="224"/>
    </location>
</feature>